<dbReference type="PANTHER" id="PTHR42964:SF1">
    <property type="entry name" value="POLYKETIDE BIOSYNTHESIS ENOYL-COA HYDRATASE PKSH-RELATED"/>
    <property type="match status" value="1"/>
</dbReference>
<dbReference type="InterPro" id="IPR051683">
    <property type="entry name" value="Enoyl-CoA_Hydratase/Isomerase"/>
</dbReference>
<dbReference type="AlphaFoldDB" id="A0A6J7IHY5"/>
<dbReference type="Gene3D" id="1.10.12.10">
    <property type="entry name" value="Lyase 2-enoyl-coa Hydratase, Chain A, domain 2"/>
    <property type="match status" value="1"/>
</dbReference>
<name>A0A6J7IHY5_9ZZZZ</name>
<dbReference type="SUPFAM" id="SSF52096">
    <property type="entry name" value="ClpP/crotonase"/>
    <property type="match status" value="1"/>
</dbReference>
<dbReference type="Pfam" id="PF00378">
    <property type="entry name" value="ECH_1"/>
    <property type="match status" value="1"/>
</dbReference>
<dbReference type="Gene3D" id="3.90.226.10">
    <property type="entry name" value="2-enoyl-CoA Hydratase, Chain A, domain 1"/>
    <property type="match status" value="1"/>
</dbReference>
<accession>A0A6J7IHY5</accession>
<comment type="similarity">
    <text evidence="1">Belongs to the enoyl-CoA hydratase/isomerase family.</text>
</comment>
<protein>
    <submittedName>
        <fullName evidence="2">Unannotated protein</fullName>
    </submittedName>
</protein>
<dbReference type="InterPro" id="IPR014748">
    <property type="entry name" value="Enoyl-CoA_hydra_C"/>
</dbReference>
<reference evidence="2" key="1">
    <citation type="submission" date="2020-05" db="EMBL/GenBank/DDBJ databases">
        <authorList>
            <person name="Chiriac C."/>
            <person name="Salcher M."/>
            <person name="Ghai R."/>
            <person name="Kavagutti S V."/>
        </authorList>
    </citation>
    <scope>NUCLEOTIDE SEQUENCE</scope>
</reference>
<dbReference type="EMBL" id="CAFBMQ010000366">
    <property type="protein sequence ID" value="CAB4930798.1"/>
    <property type="molecule type" value="Genomic_DNA"/>
</dbReference>
<evidence type="ECO:0000256" key="1">
    <source>
        <dbReference type="ARBA" id="ARBA00005254"/>
    </source>
</evidence>
<sequence length="261" mass="26699">MSDLHIAVEGPVATLTVDRPAKRNAMTRAMWAAVPGLLAQVVDDVRVLLVTGAGPSFCAGADIGELLGGDEPTDPMAGLRADNLAAQAAIRAFPYPTLAVVRGHCIGGGVELAASCDLRFADDTAVFGVTPARIGVVYPPAPTKALVDLVGPATTKYLLFSGELLDAAAALRVGLVDEVLPVDGLADRVAAFAAVLAGRSALTQRATKEVVAELTTGGDAEQVADRWFGETIASGELAEGVAAFAERRPPAFPWDGGISAG</sequence>
<proteinExistence type="inferred from homology"/>
<dbReference type="PANTHER" id="PTHR42964">
    <property type="entry name" value="ENOYL-COA HYDRATASE"/>
    <property type="match status" value="1"/>
</dbReference>
<organism evidence="2">
    <name type="scientific">freshwater metagenome</name>
    <dbReference type="NCBI Taxonomy" id="449393"/>
    <lineage>
        <taxon>unclassified sequences</taxon>
        <taxon>metagenomes</taxon>
        <taxon>ecological metagenomes</taxon>
    </lineage>
</organism>
<gene>
    <name evidence="2" type="ORF">UFOPK3609_01922</name>
</gene>
<dbReference type="InterPro" id="IPR001753">
    <property type="entry name" value="Enoyl-CoA_hydra/iso"/>
</dbReference>
<dbReference type="InterPro" id="IPR029045">
    <property type="entry name" value="ClpP/crotonase-like_dom_sf"/>
</dbReference>
<evidence type="ECO:0000313" key="2">
    <source>
        <dbReference type="EMBL" id="CAB4930798.1"/>
    </source>
</evidence>
<dbReference type="CDD" id="cd06558">
    <property type="entry name" value="crotonase-like"/>
    <property type="match status" value="1"/>
</dbReference>